<dbReference type="GO" id="GO:0005743">
    <property type="term" value="C:mitochondrial inner membrane"/>
    <property type="evidence" value="ECO:0007669"/>
    <property type="project" value="UniProtKB-SubCell"/>
</dbReference>
<keyword evidence="6" id="KW-0809">Transit peptide</keyword>
<dbReference type="GeneID" id="108508472"/>
<evidence type="ECO:0000256" key="9">
    <source>
        <dbReference type="ARBA" id="ARBA00023136"/>
    </source>
</evidence>
<evidence type="ECO:0000313" key="14">
    <source>
        <dbReference type="RefSeq" id="XP_017692768.1"/>
    </source>
</evidence>
<dbReference type="InterPro" id="IPR002124">
    <property type="entry name" value="Cyt_c_oxidase_su5b"/>
</dbReference>
<evidence type="ECO:0000256" key="8">
    <source>
        <dbReference type="ARBA" id="ARBA00023128"/>
    </source>
</evidence>
<dbReference type="SUPFAM" id="SSF57802">
    <property type="entry name" value="Rubredoxin-like"/>
    <property type="match status" value="1"/>
</dbReference>
<dbReference type="Proteomes" id="UP000504624">
    <property type="component" value="Unplaced"/>
</dbReference>
<dbReference type="GO" id="GO:0006123">
    <property type="term" value="P:mitochondrial electron transport, cytochrome c to oxygen"/>
    <property type="evidence" value="ECO:0007669"/>
    <property type="project" value="InterPro"/>
</dbReference>
<keyword evidence="5 11" id="KW-0862">Zinc</keyword>
<dbReference type="AlphaFoldDB" id="A0A6J0J174"/>
<keyword evidence="7" id="KW-0007">Acetylation</keyword>
<comment type="subcellular location">
    <subcellularLocation>
        <location evidence="1">Mitochondrion inner membrane</location>
    </subcellularLocation>
</comment>
<dbReference type="OrthoDB" id="10249250at2759"/>
<keyword evidence="4" id="KW-0999">Mitochondrion inner membrane</keyword>
<dbReference type="PROSITE" id="PS51359">
    <property type="entry name" value="COX5B_2"/>
    <property type="match status" value="1"/>
</dbReference>
<evidence type="ECO:0000256" key="6">
    <source>
        <dbReference type="ARBA" id="ARBA00022946"/>
    </source>
</evidence>
<dbReference type="PANTHER" id="PTHR10122:SF20">
    <property type="entry name" value="CYTOCHROME C OXIDASE SUBUNIT 5B, MITOCHONDRIAL"/>
    <property type="match status" value="1"/>
</dbReference>
<dbReference type="Gene3D" id="2.60.11.10">
    <property type="entry name" value="Cytochrome c oxidase, subunit Vb"/>
    <property type="match status" value="1"/>
</dbReference>
<keyword evidence="12" id="KW-0732">Signal</keyword>
<sequence>MASRLLRVSAALRLLPGASARAAPARQLGVPGSLASDEEQATGMERKVMEALNKGLVSAGAPGGVSDPAVCVSLWSVCPSCPCVHMSILVPMSTCLSCLCPCPVPTFLSLFPGPIPVPVSMPCPTLSLSPGEEDNSCVVWFWLHQGEAQRCPSCGAHYKLIPHELPH</sequence>
<dbReference type="RefSeq" id="XP_017692768.1">
    <property type="nucleotide sequence ID" value="XM_017837279.1"/>
</dbReference>
<dbReference type="GO" id="GO:0046872">
    <property type="term" value="F:metal ion binding"/>
    <property type="evidence" value="ECO:0007669"/>
    <property type="project" value="UniProtKB-KW"/>
</dbReference>
<keyword evidence="9" id="KW-0472">Membrane</keyword>
<dbReference type="PANTHER" id="PTHR10122">
    <property type="entry name" value="CYTOCHROME C OXIDASE SUBUNIT 5B, MITOCHONDRIAL"/>
    <property type="match status" value="1"/>
</dbReference>
<evidence type="ECO:0000256" key="12">
    <source>
        <dbReference type="SAM" id="SignalP"/>
    </source>
</evidence>
<feature type="binding site" evidence="11">
    <location>
        <position position="154"/>
    </location>
    <ligand>
        <name>Zn(2+)</name>
        <dbReference type="ChEBI" id="CHEBI:29105"/>
    </ligand>
</feature>
<name>A0A6J0J174_9PASS</name>
<evidence type="ECO:0000256" key="1">
    <source>
        <dbReference type="ARBA" id="ARBA00004273"/>
    </source>
</evidence>
<evidence type="ECO:0000256" key="3">
    <source>
        <dbReference type="ARBA" id="ARBA00022723"/>
    </source>
</evidence>
<gene>
    <name evidence="14" type="primary">LOC108508472</name>
</gene>
<keyword evidence="3 11" id="KW-0479">Metal-binding</keyword>
<reference evidence="14" key="1">
    <citation type="submission" date="2025-08" db="UniProtKB">
        <authorList>
            <consortium name="RefSeq"/>
        </authorList>
    </citation>
    <scope>IDENTIFICATION</scope>
</reference>
<keyword evidence="8" id="KW-0496">Mitochondrion</keyword>
<feature type="chain" id="PRO_5026945879" description="Cytochrome c oxidase subunit 5B, mitochondrial" evidence="12">
    <location>
        <begin position="21"/>
        <end position="167"/>
    </location>
</feature>
<dbReference type="GO" id="GO:0045277">
    <property type="term" value="C:respiratory chain complex IV"/>
    <property type="evidence" value="ECO:0007669"/>
    <property type="project" value="InterPro"/>
</dbReference>
<evidence type="ECO:0000256" key="11">
    <source>
        <dbReference type="PIRSR" id="PIRSR602124-1"/>
    </source>
</evidence>
<feature type="binding site" evidence="11">
    <location>
        <position position="151"/>
    </location>
    <ligand>
        <name>Zn(2+)</name>
        <dbReference type="ChEBI" id="CHEBI:29105"/>
    </ligand>
</feature>
<protein>
    <recommendedName>
        <fullName evidence="2">Cytochrome c oxidase subunit 5B, mitochondrial</fullName>
    </recommendedName>
    <alternativeName>
        <fullName evidence="10">Cytochrome c oxidase polypeptide Vb</fullName>
    </alternativeName>
</protein>
<dbReference type="PROSITE" id="PS00848">
    <property type="entry name" value="COX5B_1"/>
    <property type="match status" value="1"/>
</dbReference>
<evidence type="ECO:0000256" key="2">
    <source>
        <dbReference type="ARBA" id="ARBA00020224"/>
    </source>
</evidence>
<accession>A0A6J0J174</accession>
<evidence type="ECO:0000256" key="10">
    <source>
        <dbReference type="ARBA" id="ARBA00031048"/>
    </source>
</evidence>
<evidence type="ECO:0000256" key="4">
    <source>
        <dbReference type="ARBA" id="ARBA00022792"/>
    </source>
</evidence>
<evidence type="ECO:0000256" key="5">
    <source>
        <dbReference type="ARBA" id="ARBA00022833"/>
    </source>
</evidence>
<proteinExistence type="predicted"/>
<dbReference type="InterPro" id="IPR036972">
    <property type="entry name" value="Cyt_c_oxidase_su5b_sf"/>
</dbReference>
<evidence type="ECO:0000256" key="7">
    <source>
        <dbReference type="ARBA" id="ARBA00022990"/>
    </source>
</evidence>
<evidence type="ECO:0000313" key="13">
    <source>
        <dbReference type="Proteomes" id="UP000504624"/>
    </source>
</evidence>
<keyword evidence="13" id="KW-1185">Reference proteome</keyword>
<feature type="signal peptide" evidence="12">
    <location>
        <begin position="1"/>
        <end position="20"/>
    </location>
</feature>
<organism evidence="13 14">
    <name type="scientific">Lepidothrix coronata</name>
    <name type="common">blue-crowned manakin</name>
    <dbReference type="NCBI Taxonomy" id="321398"/>
    <lineage>
        <taxon>Eukaryota</taxon>
        <taxon>Metazoa</taxon>
        <taxon>Chordata</taxon>
        <taxon>Craniata</taxon>
        <taxon>Vertebrata</taxon>
        <taxon>Euteleostomi</taxon>
        <taxon>Archelosauria</taxon>
        <taxon>Archosauria</taxon>
        <taxon>Dinosauria</taxon>
        <taxon>Saurischia</taxon>
        <taxon>Theropoda</taxon>
        <taxon>Coelurosauria</taxon>
        <taxon>Aves</taxon>
        <taxon>Neognathae</taxon>
        <taxon>Neoaves</taxon>
        <taxon>Telluraves</taxon>
        <taxon>Australaves</taxon>
        <taxon>Passeriformes</taxon>
        <taxon>Pipridae</taxon>
        <taxon>Lepidothrix</taxon>
    </lineage>
</organism>